<keyword evidence="4 10" id="KW-0812">Transmembrane</keyword>
<keyword evidence="5" id="KW-0862">Zinc</keyword>
<feature type="compositionally biased region" description="Polar residues" evidence="9">
    <location>
        <begin position="735"/>
        <end position="747"/>
    </location>
</feature>
<keyword evidence="6 10" id="KW-1133">Transmembrane helix</keyword>
<feature type="transmembrane region" description="Helical" evidence="10">
    <location>
        <begin position="975"/>
        <end position="994"/>
    </location>
</feature>
<organism evidence="13 14">
    <name type="scientific">Drosophila virilis</name>
    <name type="common">Fruit fly</name>
    <dbReference type="NCBI Taxonomy" id="7244"/>
    <lineage>
        <taxon>Eukaryota</taxon>
        <taxon>Metazoa</taxon>
        <taxon>Ecdysozoa</taxon>
        <taxon>Arthropoda</taxon>
        <taxon>Hexapoda</taxon>
        <taxon>Insecta</taxon>
        <taxon>Pterygota</taxon>
        <taxon>Neoptera</taxon>
        <taxon>Endopterygota</taxon>
        <taxon>Diptera</taxon>
        <taxon>Brachycera</taxon>
        <taxon>Muscomorpha</taxon>
        <taxon>Ephydroidea</taxon>
        <taxon>Drosophilidae</taxon>
        <taxon>Drosophila</taxon>
    </lineage>
</organism>
<proteinExistence type="inferred from homology"/>
<dbReference type="PANTHER" id="PTHR11562:SF17">
    <property type="entry name" value="RE54080P-RELATED"/>
    <property type="match status" value="1"/>
</dbReference>
<evidence type="ECO:0000256" key="9">
    <source>
        <dbReference type="SAM" id="MobiDB-lite"/>
    </source>
</evidence>
<sequence length="1317" mass="143740">MSDNKRTTERGGNLPHPSESENESEDEAAMQAALREMVKIPDIEPRQTRTSHREEPRHIASQIDNLKKNASPETKDRWVKNVSDVGLQSGTSALIGDKDVRALRTHRQKTQEDKPKHSEKVRVAHDEVPKQSETWGDRLKKKGTEESPKRSETWADKLKKGSAELAAKPSTNMHKKKDTEETSKQSETWADKLKKRTPEVPKQSETWGDKLKKKASEAIPKQNDTWADRLKTSDASKNVMQPVYVQITSLAELPEQITTEEQQRLQRIEAASKPKSYYQAKAQNEAELVIRSQTPVKVASPASTELVAVKSLPAAQPAEQERQPGSINILTVPIRRALNYEPGDVQPTSEDMLTPRQQEQKPSIFNNIPQFGRDKQGATEPVATSVATSAAGQLESADPKDKKTSAANFFANSPSFSRARPAKNEAASTAEAMDTNLAQESATNFTNSDAAQDTVNSLIEKTSAALLSHINILGRAVKAVNQARTASAEPAANGSDNLGEAADDSTVSQTTAPTAFFRSLPFFGRAQTAPNSSPAPEELADPMETSVKASPTKPPGSAEVVANKSETTGAAGSSANRAGNVPEETVSSTNPAAGTEKTAMEPAATFFSRLPHFGRARLVSSEKPETTRAEPDDPKADGVISMDAIAPNLRLETPAVKEMTPTTSVPQLITGSLVKSEDMAEDIQAVGDSNSALAITDTISSSCVRARAPKEAGAALRQVVTASQVPPIPYAAGKTSVSPGFTPSTTMPPAEEQGSDKARAEVADLPDKNSLTSNLMRYLFPGSQDTVAEPNLAKDAVHPLTENSRMPSEVIVVDKVDKVRDKEEEKKTGQLEHSESMRTLTIIGRHSHITTTYRDHCHYERHGEGMDKRARRKLIVASILCLSFMICEIIGGILSRSLAIATDAAHLLTDLAGFLISLFALYLSARPSTQRLNFGWYRAEVIGAMLSVYFIWVITGILVWLAVDRLITGKHDVNASIMLITSALAIVVNFIMAIQLGHGHSHGGHSSAQANREPRLHAHASHQTAIEDTSKAQHLMPASVSRQCTDHPTENINVRAAYIHVVGDIIQSFGVFLAACIIFFKPEWAFVDSICTFVFSFIVLLVTLRILRDVMMVLMEATPDYMDYGEVQRTFLSIEGVEHVHNLRIWALSINKIALSAHLAISKDADPQIILEKATTLIHKRYNFFETTIQIEEYTPGMEDCNQCMTPLTRPSLKEAPVAAAAKSNRNSKQGDYEDSQRSSMLSDYEDSKKSNKRSGDEDFKRSSKRNGDEGSKRSSKQSGNEDTKKSSKQNGNEDSNNGEPPRSSQGKIKSGARSST</sequence>
<dbReference type="Gene3D" id="1.20.1510.10">
    <property type="entry name" value="Cation efflux protein transmembrane domain"/>
    <property type="match status" value="1"/>
</dbReference>
<dbReference type="GO" id="GO:0005886">
    <property type="term" value="C:plasma membrane"/>
    <property type="evidence" value="ECO:0007669"/>
    <property type="project" value="TreeGrafter"/>
</dbReference>
<keyword evidence="5" id="KW-0864">Zinc transport</keyword>
<evidence type="ECO:0000256" key="8">
    <source>
        <dbReference type="ARBA" id="ARBA00023136"/>
    </source>
</evidence>
<feature type="compositionally biased region" description="Basic and acidic residues" evidence="9">
    <location>
        <begin position="1246"/>
        <end position="1273"/>
    </location>
</feature>
<evidence type="ECO:0000313" key="13">
    <source>
        <dbReference type="EMBL" id="KRF81374.1"/>
    </source>
</evidence>
<dbReference type="Pfam" id="PF01545">
    <property type="entry name" value="Cation_efflux"/>
    <property type="match status" value="1"/>
</dbReference>
<dbReference type="OrthoDB" id="9944568at2759"/>
<dbReference type="EMBL" id="CH940649">
    <property type="protein sequence ID" value="KRF81374.1"/>
    <property type="molecule type" value="Genomic_DNA"/>
</dbReference>
<gene>
    <name evidence="13" type="primary">Dvir\GJ26732</name>
    <name evidence="13" type="ORF">Dvir_GJ26732</name>
</gene>
<accession>A0A0Q9WKF0</accession>
<reference evidence="13 14" key="1">
    <citation type="journal article" date="2007" name="Nature">
        <title>Evolution of genes and genomes on the Drosophila phylogeny.</title>
        <authorList>
            <consortium name="Drosophila 12 Genomes Consortium"/>
            <person name="Clark A.G."/>
            <person name="Eisen M.B."/>
            <person name="Smith D.R."/>
            <person name="Bergman C.M."/>
            <person name="Oliver B."/>
            <person name="Markow T.A."/>
            <person name="Kaufman T.C."/>
            <person name="Kellis M."/>
            <person name="Gelbart W."/>
            <person name="Iyer V.N."/>
            <person name="Pollard D.A."/>
            <person name="Sackton T.B."/>
            <person name="Larracuente A.M."/>
            <person name="Singh N.D."/>
            <person name="Abad J.P."/>
            <person name="Abt D.N."/>
            <person name="Adryan B."/>
            <person name="Aguade M."/>
            <person name="Akashi H."/>
            <person name="Anderson W.W."/>
            <person name="Aquadro C.F."/>
            <person name="Ardell D.H."/>
            <person name="Arguello R."/>
            <person name="Artieri C.G."/>
            <person name="Barbash D.A."/>
            <person name="Barker D."/>
            <person name="Barsanti P."/>
            <person name="Batterham P."/>
            <person name="Batzoglou S."/>
            <person name="Begun D."/>
            <person name="Bhutkar A."/>
            <person name="Blanco E."/>
            <person name="Bosak S.A."/>
            <person name="Bradley R.K."/>
            <person name="Brand A.D."/>
            <person name="Brent M.R."/>
            <person name="Brooks A.N."/>
            <person name="Brown R.H."/>
            <person name="Butlin R.K."/>
            <person name="Caggese C."/>
            <person name="Calvi B.R."/>
            <person name="Bernardo de Carvalho A."/>
            <person name="Caspi A."/>
            <person name="Castrezana S."/>
            <person name="Celniker S.E."/>
            <person name="Chang J.L."/>
            <person name="Chapple C."/>
            <person name="Chatterji S."/>
            <person name="Chinwalla A."/>
            <person name="Civetta A."/>
            <person name="Clifton S.W."/>
            <person name="Comeron J.M."/>
            <person name="Costello J.C."/>
            <person name="Coyne J.A."/>
            <person name="Daub J."/>
            <person name="David R.G."/>
            <person name="Delcher A.L."/>
            <person name="Delehaunty K."/>
            <person name="Do C.B."/>
            <person name="Ebling H."/>
            <person name="Edwards K."/>
            <person name="Eickbush T."/>
            <person name="Evans J.D."/>
            <person name="Filipski A."/>
            <person name="Findeiss S."/>
            <person name="Freyhult E."/>
            <person name="Fulton L."/>
            <person name="Fulton R."/>
            <person name="Garcia A.C."/>
            <person name="Gardiner A."/>
            <person name="Garfield D.A."/>
            <person name="Garvin B.E."/>
            <person name="Gibson G."/>
            <person name="Gilbert D."/>
            <person name="Gnerre S."/>
            <person name="Godfrey J."/>
            <person name="Good R."/>
            <person name="Gotea V."/>
            <person name="Gravely B."/>
            <person name="Greenberg A.J."/>
            <person name="Griffiths-Jones S."/>
            <person name="Gross S."/>
            <person name="Guigo R."/>
            <person name="Gustafson E.A."/>
            <person name="Haerty W."/>
            <person name="Hahn M.W."/>
            <person name="Halligan D.L."/>
            <person name="Halpern A.L."/>
            <person name="Halter G.M."/>
            <person name="Han M.V."/>
            <person name="Heger A."/>
            <person name="Hillier L."/>
            <person name="Hinrichs A.S."/>
            <person name="Holmes I."/>
            <person name="Hoskins R.A."/>
            <person name="Hubisz M.J."/>
            <person name="Hultmark D."/>
            <person name="Huntley M.A."/>
            <person name="Jaffe D.B."/>
            <person name="Jagadeeshan S."/>
            <person name="Jeck W.R."/>
            <person name="Johnson J."/>
            <person name="Jones C.D."/>
            <person name="Jordan W.C."/>
            <person name="Karpen G.H."/>
            <person name="Kataoka E."/>
            <person name="Keightley P.D."/>
            <person name="Kheradpour P."/>
            <person name="Kirkness E.F."/>
            <person name="Koerich L.B."/>
            <person name="Kristiansen K."/>
            <person name="Kudrna D."/>
            <person name="Kulathinal R.J."/>
            <person name="Kumar S."/>
            <person name="Kwok R."/>
            <person name="Lander E."/>
            <person name="Langley C.H."/>
            <person name="Lapoint R."/>
            <person name="Lazzaro B.P."/>
            <person name="Lee S.J."/>
            <person name="Levesque L."/>
            <person name="Li R."/>
            <person name="Lin C.F."/>
            <person name="Lin M.F."/>
            <person name="Lindblad-Toh K."/>
            <person name="Llopart A."/>
            <person name="Long M."/>
            <person name="Low L."/>
            <person name="Lozovsky E."/>
            <person name="Lu J."/>
            <person name="Luo M."/>
            <person name="Machado C.A."/>
            <person name="Makalowski W."/>
            <person name="Marzo M."/>
            <person name="Matsuda M."/>
            <person name="Matzkin L."/>
            <person name="McAllister B."/>
            <person name="McBride C.S."/>
            <person name="McKernan B."/>
            <person name="McKernan K."/>
            <person name="Mendez-Lago M."/>
            <person name="Minx P."/>
            <person name="Mollenhauer M.U."/>
            <person name="Montooth K."/>
            <person name="Mount S.M."/>
            <person name="Mu X."/>
            <person name="Myers E."/>
            <person name="Negre B."/>
            <person name="Newfeld S."/>
            <person name="Nielsen R."/>
            <person name="Noor M.A."/>
            <person name="O'Grady P."/>
            <person name="Pachter L."/>
            <person name="Papaceit M."/>
            <person name="Parisi M.J."/>
            <person name="Parisi M."/>
            <person name="Parts L."/>
            <person name="Pedersen J.S."/>
            <person name="Pesole G."/>
            <person name="Phillippy A.M."/>
            <person name="Ponting C.P."/>
            <person name="Pop M."/>
            <person name="Porcelli D."/>
            <person name="Powell J.R."/>
            <person name="Prohaska S."/>
            <person name="Pruitt K."/>
            <person name="Puig M."/>
            <person name="Quesneville H."/>
            <person name="Ram K.R."/>
            <person name="Rand D."/>
            <person name="Rasmussen M.D."/>
            <person name="Reed L.K."/>
            <person name="Reenan R."/>
            <person name="Reily A."/>
            <person name="Remington K.A."/>
            <person name="Rieger T.T."/>
            <person name="Ritchie M.G."/>
            <person name="Robin C."/>
            <person name="Rogers Y.H."/>
            <person name="Rohde C."/>
            <person name="Rozas J."/>
            <person name="Rubenfield M.J."/>
            <person name="Ruiz A."/>
            <person name="Russo S."/>
            <person name="Salzberg S.L."/>
            <person name="Sanchez-Gracia A."/>
            <person name="Saranga D.J."/>
            <person name="Sato H."/>
            <person name="Schaeffer S.W."/>
            <person name="Schatz M.C."/>
            <person name="Schlenke T."/>
            <person name="Schwartz R."/>
            <person name="Segarra C."/>
            <person name="Singh R.S."/>
            <person name="Sirot L."/>
            <person name="Sirota M."/>
            <person name="Sisneros N.B."/>
            <person name="Smith C.D."/>
            <person name="Smith T.F."/>
            <person name="Spieth J."/>
            <person name="Stage D.E."/>
            <person name="Stark A."/>
            <person name="Stephan W."/>
            <person name="Strausberg R.L."/>
            <person name="Strempel S."/>
            <person name="Sturgill D."/>
            <person name="Sutton G."/>
            <person name="Sutton G.G."/>
            <person name="Tao W."/>
            <person name="Teichmann S."/>
            <person name="Tobari Y.N."/>
            <person name="Tomimura Y."/>
            <person name="Tsolas J.M."/>
            <person name="Valente V.L."/>
            <person name="Venter E."/>
            <person name="Venter J.C."/>
            <person name="Vicario S."/>
            <person name="Vieira F.G."/>
            <person name="Vilella A.J."/>
            <person name="Villasante A."/>
            <person name="Walenz B."/>
            <person name="Wang J."/>
            <person name="Wasserman M."/>
            <person name="Watts T."/>
            <person name="Wilson D."/>
            <person name="Wilson R.K."/>
            <person name="Wing R.A."/>
            <person name="Wolfner M.F."/>
            <person name="Wong A."/>
            <person name="Wong G.K."/>
            <person name="Wu C.I."/>
            <person name="Wu G."/>
            <person name="Yamamoto D."/>
            <person name="Yang H.P."/>
            <person name="Yang S.P."/>
            <person name="Yorke J.A."/>
            <person name="Yoshida K."/>
            <person name="Zdobnov E."/>
            <person name="Zhang P."/>
            <person name="Zhang Y."/>
            <person name="Zimin A.V."/>
            <person name="Baldwin J."/>
            <person name="Abdouelleil A."/>
            <person name="Abdulkadir J."/>
            <person name="Abebe A."/>
            <person name="Abera B."/>
            <person name="Abreu J."/>
            <person name="Acer S.C."/>
            <person name="Aftuck L."/>
            <person name="Alexander A."/>
            <person name="An P."/>
            <person name="Anderson E."/>
            <person name="Anderson S."/>
            <person name="Arachi H."/>
            <person name="Azer M."/>
            <person name="Bachantsang P."/>
            <person name="Barry A."/>
            <person name="Bayul T."/>
            <person name="Berlin A."/>
            <person name="Bessette D."/>
            <person name="Bloom T."/>
            <person name="Blye J."/>
            <person name="Boguslavskiy L."/>
            <person name="Bonnet C."/>
            <person name="Boukhgalter B."/>
            <person name="Bourzgui I."/>
            <person name="Brown A."/>
            <person name="Cahill P."/>
            <person name="Channer S."/>
            <person name="Cheshatsang Y."/>
            <person name="Chuda L."/>
            <person name="Citroen M."/>
            <person name="Collymore A."/>
            <person name="Cooke P."/>
            <person name="Costello M."/>
            <person name="D'Aco K."/>
            <person name="Daza R."/>
            <person name="De Haan G."/>
            <person name="DeGray S."/>
            <person name="DeMaso C."/>
            <person name="Dhargay N."/>
            <person name="Dooley K."/>
            <person name="Dooley E."/>
            <person name="Doricent M."/>
            <person name="Dorje P."/>
            <person name="Dorjee K."/>
            <person name="Dupes A."/>
            <person name="Elong R."/>
            <person name="Falk J."/>
            <person name="Farina A."/>
            <person name="Faro S."/>
            <person name="Ferguson D."/>
            <person name="Fisher S."/>
            <person name="Foley C.D."/>
            <person name="Franke A."/>
            <person name="Friedrich D."/>
            <person name="Gadbois L."/>
            <person name="Gearin G."/>
            <person name="Gearin C.R."/>
            <person name="Giannoukos G."/>
            <person name="Goode T."/>
            <person name="Graham J."/>
            <person name="Grandbois E."/>
            <person name="Grewal S."/>
            <person name="Gyaltsen K."/>
            <person name="Hafez N."/>
            <person name="Hagos B."/>
            <person name="Hall J."/>
            <person name="Henson C."/>
            <person name="Hollinger A."/>
            <person name="Honan T."/>
            <person name="Huard M.D."/>
            <person name="Hughes L."/>
            <person name="Hurhula B."/>
            <person name="Husby M.E."/>
            <person name="Kamat A."/>
            <person name="Kanga B."/>
            <person name="Kashin S."/>
            <person name="Khazanovich D."/>
            <person name="Kisner P."/>
            <person name="Lance K."/>
            <person name="Lara M."/>
            <person name="Lee W."/>
            <person name="Lennon N."/>
            <person name="Letendre F."/>
            <person name="LeVine R."/>
            <person name="Lipovsky A."/>
            <person name="Liu X."/>
            <person name="Liu J."/>
            <person name="Liu S."/>
            <person name="Lokyitsang T."/>
            <person name="Lokyitsang Y."/>
            <person name="Lubonja R."/>
            <person name="Lui A."/>
            <person name="MacDonald P."/>
            <person name="Magnisalis V."/>
            <person name="Maru K."/>
            <person name="Matthews C."/>
            <person name="McCusker W."/>
            <person name="McDonough S."/>
            <person name="Mehta T."/>
            <person name="Meldrim J."/>
            <person name="Meneus L."/>
            <person name="Mihai O."/>
            <person name="Mihalev A."/>
            <person name="Mihova T."/>
            <person name="Mittelman R."/>
            <person name="Mlenga V."/>
            <person name="Montmayeur A."/>
            <person name="Mulrain L."/>
            <person name="Navidi A."/>
            <person name="Naylor J."/>
            <person name="Negash T."/>
            <person name="Nguyen T."/>
            <person name="Nguyen N."/>
            <person name="Nicol R."/>
            <person name="Norbu C."/>
            <person name="Norbu N."/>
            <person name="Novod N."/>
            <person name="O'Neill B."/>
            <person name="Osman S."/>
            <person name="Markiewicz E."/>
            <person name="Oyono O.L."/>
            <person name="Patti C."/>
            <person name="Phunkhang P."/>
            <person name="Pierre F."/>
            <person name="Priest M."/>
            <person name="Raghuraman S."/>
            <person name="Rege F."/>
            <person name="Reyes R."/>
            <person name="Rise C."/>
            <person name="Rogov P."/>
            <person name="Ross K."/>
            <person name="Ryan E."/>
            <person name="Settipalli S."/>
            <person name="Shea T."/>
            <person name="Sherpa N."/>
            <person name="Shi L."/>
            <person name="Shih D."/>
            <person name="Sparrow T."/>
            <person name="Spaulding J."/>
            <person name="Stalker J."/>
            <person name="Stange-Thomann N."/>
            <person name="Stavropoulos S."/>
            <person name="Stone C."/>
            <person name="Strader C."/>
            <person name="Tesfaye S."/>
            <person name="Thomson T."/>
            <person name="Thoulutsang Y."/>
            <person name="Thoulutsang D."/>
            <person name="Topham K."/>
            <person name="Topping I."/>
            <person name="Tsamla T."/>
            <person name="Vassiliev H."/>
            <person name="Vo A."/>
            <person name="Wangchuk T."/>
            <person name="Wangdi T."/>
            <person name="Weiand M."/>
            <person name="Wilkinson J."/>
            <person name="Wilson A."/>
            <person name="Yadav S."/>
            <person name="Young G."/>
            <person name="Yu Q."/>
            <person name="Zembek L."/>
            <person name="Zhong D."/>
            <person name="Zimmer A."/>
            <person name="Zwirko Z."/>
            <person name="Jaffe D.B."/>
            <person name="Alvarez P."/>
            <person name="Brockman W."/>
            <person name="Butler J."/>
            <person name="Chin C."/>
            <person name="Gnerre S."/>
            <person name="Grabherr M."/>
            <person name="Kleber M."/>
            <person name="Mauceli E."/>
            <person name="MacCallum I."/>
        </authorList>
    </citation>
    <scope>NUCLEOTIDE SEQUENCE [LARGE SCALE GENOMIC DNA]</scope>
    <source>
        <strain evidence="14">Tucson 15010-1051.87</strain>
    </source>
</reference>
<feature type="region of interest" description="Disordered" evidence="9">
    <location>
        <begin position="734"/>
        <end position="761"/>
    </location>
</feature>
<evidence type="ECO:0000259" key="12">
    <source>
        <dbReference type="Pfam" id="PF16916"/>
    </source>
</evidence>
<feature type="compositionally biased region" description="Basic and acidic residues" evidence="9">
    <location>
        <begin position="36"/>
        <end position="58"/>
    </location>
</feature>
<dbReference type="SUPFAM" id="SSF160240">
    <property type="entry name" value="Cation efflux protein cytoplasmic domain-like"/>
    <property type="match status" value="1"/>
</dbReference>
<feature type="domain" description="Cation efflux protein transmembrane" evidence="11">
    <location>
        <begin position="874"/>
        <end position="1115"/>
    </location>
</feature>
<dbReference type="Pfam" id="PF16916">
    <property type="entry name" value="ZT_dimer"/>
    <property type="match status" value="1"/>
</dbReference>
<feature type="region of interest" description="Disordered" evidence="9">
    <location>
        <begin position="488"/>
        <end position="509"/>
    </location>
</feature>
<comment type="subcellular location">
    <subcellularLocation>
        <location evidence="1">Membrane</location>
        <topology evidence="1">Multi-pass membrane protein</topology>
    </subcellularLocation>
</comment>
<feature type="transmembrane region" description="Helical" evidence="10">
    <location>
        <begin position="906"/>
        <end position="925"/>
    </location>
</feature>
<feature type="compositionally biased region" description="Polar residues" evidence="9">
    <location>
        <begin position="1289"/>
        <end position="1317"/>
    </location>
</feature>
<feature type="region of interest" description="Disordered" evidence="9">
    <location>
        <begin position="1"/>
        <end position="237"/>
    </location>
</feature>
<evidence type="ECO:0000256" key="3">
    <source>
        <dbReference type="ARBA" id="ARBA00022448"/>
    </source>
</evidence>
<dbReference type="Proteomes" id="UP000008792">
    <property type="component" value="Unassembled WGS sequence"/>
</dbReference>
<feature type="compositionally biased region" description="Basic and acidic residues" evidence="9">
    <location>
        <begin position="207"/>
        <end position="216"/>
    </location>
</feature>
<dbReference type="InParanoid" id="A0A0Q9WKF0"/>
<dbReference type="PANTHER" id="PTHR11562">
    <property type="entry name" value="CATION EFFLUX PROTEIN/ ZINC TRANSPORTER"/>
    <property type="match status" value="1"/>
</dbReference>
<dbReference type="InterPro" id="IPR027470">
    <property type="entry name" value="Cation_efflux_CTD"/>
</dbReference>
<evidence type="ECO:0000256" key="10">
    <source>
        <dbReference type="SAM" id="Phobius"/>
    </source>
</evidence>
<keyword evidence="7" id="KW-0406">Ion transport</keyword>
<feature type="transmembrane region" description="Helical" evidence="10">
    <location>
        <begin position="874"/>
        <end position="894"/>
    </location>
</feature>
<dbReference type="SUPFAM" id="SSF161111">
    <property type="entry name" value="Cation efflux protein transmembrane domain-like"/>
    <property type="match status" value="1"/>
</dbReference>
<name>A0A0Q9WKF0_DROVI</name>
<dbReference type="NCBIfam" id="TIGR01297">
    <property type="entry name" value="CDF"/>
    <property type="match status" value="1"/>
</dbReference>
<dbReference type="InterPro" id="IPR002524">
    <property type="entry name" value="Cation_efflux"/>
</dbReference>
<dbReference type="InterPro" id="IPR036837">
    <property type="entry name" value="Cation_efflux_CTD_sf"/>
</dbReference>
<keyword evidence="8 10" id="KW-0472">Membrane</keyword>
<keyword evidence="3" id="KW-0813">Transport</keyword>
<evidence type="ECO:0008006" key="15">
    <source>
        <dbReference type="Google" id="ProtNLM"/>
    </source>
</evidence>
<evidence type="ECO:0000256" key="7">
    <source>
        <dbReference type="ARBA" id="ARBA00023065"/>
    </source>
</evidence>
<dbReference type="STRING" id="7244.A0A0Q9WKF0"/>
<feature type="region of interest" description="Disordered" evidence="9">
    <location>
        <begin position="527"/>
        <end position="595"/>
    </location>
</feature>
<feature type="region of interest" description="Disordered" evidence="9">
    <location>
        <begin position="1215"/>
        <end position="1317"/>
    </location>
</feature>
<evidence type="ECO:0000256" key="1">
    <source>
        <dbReference type="ARBA" id="ARBA00004141"/>
    </source>
</evidence>
<evidence type="ECO:0000256" key="4">
    <source>
        <dbReference type="ARBA" id="ARBA00022692"/>
    </source>
</evidence>
<protein>
    <recommendedName>
        <fullName evidence="15">Zinc transporter 2</fullName>
    </recommendedName>
</protein>
<dbReference type="InterPro" id="IPR050681">
    <property type="entry name" value="CDF/SLC30A"/>
</dbReference>
<evidence type="ECO:0000256" key="6">
    <source>
        <dbReference type="ARBA" id="ARBA00022989"/>
    </source>
</evidence>
<keyword evidence="14" id="KW-1185">Reference proteome</keyword>
<feature type="transmembrane region" description="Helical" evidence="10">
    <location>
        <begin position="1057"/>
        <end position="1080"/>
    </location>
</feature>
<feature type="domain" description="Cation efflux protein cytoplasmic" evidence="12">
    <location>
        <begin position="1119"/>
        <end position="1194"/>
    </location>
</feature>
<dbReference type="GO" id="GO:0005385">
    <property type="term" value="F:zinc ion transmembrane transporter activity"/>
    <property type="evidence" value="ECO:0007669"/>
    <property type="project" value="TreeGrafter"/>
</dbReference>
<evidence type="ECO:0000259" key="11">
    <source>
        <dbReference type="Pfam" id="PF01545"/>
    </source>
</evidence>
<feature type="compositionally biased region" description="Basic and acidic residues" evidence="9">
    <location>
        <begin position="109"/>
        <end position="162"/>
    </location>
</feature>
<dbReference type="KEGG" id="dvi:26531502"/>
<feature type="compositionally biased region" description="Basic and acidic residues" evidence="9">
    <location>
        <begin position="620"/>
        <end position="636"/>
    </location>
</feature>
<feature type="transmembrane region" description="Helical" evidence="10">
    <location>
        <begin position="1086"/>
        <end position="1107"/>
    </location>
</feature>
<dbReference type="GO" id="GO:0010043">
    <property type="term" value="P:response to zinc ion"/>
    <property type="evidence" value="ECO:0007669"/>
    <property type="project" value="TreeGrafter"/>
</dbReference>
<comment type="similarity">
    <text evidence="2">Belongs to the cation diffusion facilitator (CDF) transporter (TC 2.A.4) family. SLC30A subfamily.</text>
</comment>
<feature type="transmembrane region" description="Helical" evidence="10">
    <location>
        <begin position="937"/>
        <end position="963"/>
    </location>
</feature>
<evidence type="ECO:0000256" key="2">
    <source>
        <dbReference type="ARBA" id="ARBA00008873"/>
    </source>
</evidence>
<dbReference type="InterPro" id="IPR058533">
    <property type="entry name" value="Cation_efflux_TM"/>
</dbReference>
<evidence type="ECO:0000256" key="5">
    <source>
        <dbReference type="ARBA" id="ARBA00022906"/>
    </source>
</evidence>
<feature type="compositionally biased region" description="Basic and acidic residues" evidence="9">
    <location>
        <begin position="177"/>
        <end position="199"/>
    </location>
</feature>
<evidence type="ECO:0000313" key="14">
    <source>
        <dbReference type="Proteomes" id="UP000008792"/>
    </source>
</evidence>
<feature type="region of interest" description="Disordered" evidence="9">
    <location>
        <begin position="615"/>
        <end position="639"/>
    </location>
</feature>
<dbReference type="InterPro" id="IPR027469">
    <property type="entry name" value="Cation_efflux_TMD_sf"/>
</dbReference>
<feature type="compositionally biased region" description="Low complexity" evidence="9">
    <location>
        <begin position="569"/>
        <end position="580"/>
    </location>
</feature>